<evidence type="ECO:0000256" key="1">
    <source>
        <dbReference type="ARBA" id="ARBA00004651"/>
    </source>
</evidence>
<dbReference type="NCBIfam" id="TIGR00711">
    <property type="entry name" value="efflux_EmrB"/>
    <property type="match status" value="1"/>
</dbReference>
<feature type="transmembrane region" description="Helical" evidence="7">
    <location>
        <begin position="330"/>
        <end position="350"/>
    </location>
</feature>
<dbReference type="RefSeq" id="WP_231918168.1">
    <property type="nucleotide sequence ID" value="NZ_LT629799.1"/>
</dbReference>
<feature type="transmembrane region" description="Helical" evidence="7">
    <location>
        <begin position="399"/>
        <end position="419"/>
    </location>
</feature>
<feature type="transmembrane region" description="Helical" evidence="7">
    <location>
        <begin position="139"/>
        <end position="162"/>
    </location>
</feature>
<keyword evidence="4 7" id="KW-0812">Transmembrane</keyword>
<keyword evidence="3" id="KW-1003">Cell membrane</keyword>
<dbReference type="CDD" id="cd17321">
    <property type="entry name" value="MFS_MMR_MDR_like"/>
    <property type="match status" value="1"/>
</dbReference>
<dbReference type="STRING" id="546874.SAMN04488544_2915"/>
<evidence type="ECO:0000256" key="3">
    <source>
        <dbReference type="ARBA" id="ARBA00022475"/>
    </source>
</evidence>
<protein>
    <submittedName>
        <fullName evidence="9">Drug resistance transporter, EmrB/QacA subfamily</fullName>
    </submittedName>
</protein>
<feature type="domain" description="Major facilitator superfamily (MFS) profile" evidence="8">
    <location>
        <begin position="15"/>
        <end position="462"/>
    </location>
</feature>
<accession>A0A1H2MZK6</accession>
<gene>
    <name evidence="9" type="ORF">SAMN04488544_2915</name>
</gene>
<dbReference type="GO" id="GO:0005886">
    <property type="term" value="C:plasma membrane"/>
    <property type="evidence" value="ECO:0007669"/>
    <property type="project" value="UniProtKB-SubCell"/>
</dbReference>
<feature type="transmembrane region" description="Helical" evidence="7">
    <location>
        <begin position="113"/>
        <end position="132"/>
    </location>
</feature>
<keyword evidence="6 7" id="KW-0472">Membrane</keyword>
<dbReference type="PROSITE" id="PS50850">
    <property type="entry name" value="MFS"/>
    <property type="match status" value="1"/>
</dbReference>
<feature type="transmembrane region" description="Helical" evidence="7">
    <location>
        <begin position="227"/>
        <end position="249"/>
    </location>
</feature>
<feature type="transmembrane region" description="Helical" evidence="7">
    <location>
        <begin position="362"/>
        <end position="387"/>
    </location>
</feature>
<dbReference type="AlphaFoldDB" id="A0A1H2MZK6"/>
<evidence type="ECO:0000256" key="4">
    <source>
        <dbReference type="ARBA" id="ARBA00022692"/>
    </source>
</evidence>
<evidence type="ECO:0000256" key="2">
    <source>
        <dbReference type="ARBA" id="ARBA00022448"/>
    </source>
</evidence>
<dbReference type="InterPro" id="IPR004638">
    <property type="entry name" value="EmrB-like"/>
</dbReference>
<dbReference type="InterPro" id="IPR020846">
    <property type="entry name" value="MFS_dom"/>
</dbReference>
<reference evidence="10" key="1">
    <citation type="submission" date="2016-10" db="EMBL/GenBank/DDBJ databases">
        <authorList>
            <person name="Varghese N."/>
            <person name="Submissions S."/>
        </authorList>
    </citation>
    <scope>NUCLEOTIDE SEQUENCE [LARGE SCALE GENOMIC DNA]</scope>
    <source>
        <strain evidence="10">DSM 21743</strain>
    </source>
</reference>
<keyword evidence="5 7" id="KW-1133">Transmembrane helix</keyword>
<dbReference type="GO" id="GO:0022857">
    <property type="term" value="F:transmembrane transporter activity"/>
    <property type="evidence" value="ECO:0007669"/>
    <property type="project" value="InterPro"/>
</dbReference>
<dbReference type="Pfam" id="PF07690">
    <property type="entry name" value="MFS_1"/>
    <property type="match status" value="1"/>
</dbReference>
<feature type="transmembrane region" description="Helical" evidence="7">
    <location>
        <begin position="439"/>
        <end position="458"/>
    </location>
</feature>
<keyword evidence="2" id="KW-0813">Transport</keyword>
<evidence type="ECO:0000313" key="10">
    <source>
        <dbReference type="Proteomes" id="UP000198825"/>
    </source>
</evidence>
<feature type="transmembrane region" description="Helical" evidence="7">
    <location>
        <begin position="14"/>
        <end position="38"/>
    </location>
</feature>
<feature type="transmembrane region" description="Helical" evidence="7">
    <location>
        <begin position="50"/>
        <end position="69"/>
    </location>
</feature>
<dbReference type="Proteomes" id="UP000198825">
    <property type="component" value="Chromosome I"/>
</dbReference>
<feature type="transmembrane region" description="Helical" evidence="7">
    <location>
        <begin position="168"/>
        <end position="189"/>
    </location>
</feature>
<keyword evidence="10" id="KW-1185">Reference proteome</keyword>
<dbReference type="SUPFAM" id="SSF103473">
    <property type="entry name" value="MFS general substrate transporter"/>
    <property type="match status" value="1"/>
</dbReference>
<feature type="transmembrane region" description="Helical" evidence="7">
    <location>
        <begin position="201"/>
        <end position="221"/>
    </location>
</feature>
<dbReference type="PANTHER" id="PTHR42718">
    <property type="entry name" value="MAJOR FACILITATOR SUPERFAMILY MULTIDRUG TRANSPORTER MFSC"/>
    <property type="match status" value="1"/>
</dbReference>
<evidence type="ECO:0000256" key="6">
    <source>
        <dbReference type="ARBA" id="ARBA00023136"/>
    </source>
</evidence>
<dbReference type="Gene3D" id="1.20.1720.10">
    <property type="entry name" value="Multidrug resistance protein D"/>
    <property type="match status" value="1"/>
</dbReference>
<proteinExistence type="predicted"/>
<dbReference type="EMBL" id="LT629799">
    <property type="protein sequence ID" value="SDU97946.1"/>
    <property type="molecule type" value="Genomic_DNA"/>
</dbReference>
<dbReference type="InterPro" id="IPR036259">
    <property type="entry name" value="MFS_trans_sf"/>
</dbReference>
<evidence type="ECO:0000256" key="7">
    <source>
        <dbReference type="SAM" id="Phobius"/>
    </source>
</evidence>
<feature type="transmembrane region" description="Helical" evidence="7">
    <location>
        <begin position="270"/>
        <end position="293"/>
    </location>
</feature>
<dbReference type="PANTHER" id="PTHR42718:SF42">
    <property type="entry name" value="EXPORT PROTEIN"/>
    <property type="match status" value="1"/>
</dbReference>
<dbReference type="Gene3D" id="1.20.1250.20">
    <property type="entry name" value="MFS general substrate transporter like domains"/>
    <property type="match status" value="1"/>
</dbReference>
<name>A0A1H2MZK6_9ACTN</name>
<dbReference type="InterPro" id="IPR011701">
    <property type="entry name" value="MFS"/>
</dbReference>
<feature type="transmembrane region" description="Helical" evidence="7">
    <location>
        <begin position="299"/>
        <end position="318"/>
    </location>
</feature>
<sequence>MAGTVRLGTAQGRWVLAATIAGSGMAFLDATVVNVALARIGQDFDAGFTALQWITNAYTLTLAALILLGGVLGDRLGRRRVFLLGVVWFAVASALCAAGPSAGFLIGARALQGVGAALLTPGSLAILSSAFVPADQPRAVGMWAGLSGLSGAVGPFLGGWLVALDWRLVFLVNLPVAAVVLLGTVRHVPESRDSLDATGRLDLLGTLAVVVSLSGLTWSLTEAGSRGWTAPVVAAGVVGVVAGALFVVVEDRSAHPLVPLRIFRDRVFSATNVATFFIYGGLGVYGFLVVLQLQVVAGWSPIAAGTAMLPATVLMLLLSSRTGALAVRTGPRVLMGAGSLLAAASFALAARIGPDARWVTDLAPSAVLLGLGLSLAVAPLTATVLAAAPEQLSGAASGVNNAVARTAGLLAVAVIPAVAGLSTASTEDPAALERGFPTAMLAGAVALLVGAGVSWFGLGRGARVQRASDASAEPVSR</sequence>
<comment type="subcellular location">
    <subcellularLocation>
        <location evidence="1">Cell membrane</location>
        <topology evidence="1">Multi-pass membrane protein</topology>
    </subcellularLocation>
</comment>
<evidence type="ECO:0000259" key="8">
    <source>
        <dbReference type="PROSITE" id="PS50850"/>
    </source>
</evidence>
<evidence type="ECO:0000256" key="5">
    <source>
        <dbReference type="ARBA" id="ARBA00022989"/>
    </source>
</evidence>
<evidence type="ECO:0000313" key="9">
    <source>
        <dbReference type="EMBL" id="SDU97946.1"/>
    </source>
</evidence>
<organism evidence="9 10">
    <name type="scientific">Microlunatus sagamiharensis</name>
    <dbReference type="NCBI Taxonomy" id="546874"/>
    <lineage>
        <taxon>Bacteria</taxon>
        <taxon>Bacillati</taxon>
        <taxon>Actinomycetota</taxon>
        <taxon>Actinomycetes</taxon>
        <taxon>Propionibacteriales</taxon>
        <taxon>Propionibacteriaceae</taxon>
        <taxon>Microlunatus</taxon>
    </lineage>
</organism>
<feature type="transmembrane region" description="Helical" evidence="7">
    <location>
        <begin position="81"/>
        <end position="107"/>
    </location>
</feature>